<dbReference type="EMBL" id="AP018316">
    <property type="protein sequence ID" value="BAZ85348.1"/>
    <property type="molecule type" value="Genomic_DNA"/>
</dbReference>
<organism evidence="2 3">
    <name type="scientific">Dolichospermum compactum NIES-806</name>
    <dbReference type="NCBI Taxonomy" id="1973481"/>
    <lineage>
        <taxon>Bacteria</taxon>
        <taxon>Bacillati</taxon>
        <taxon>Cyanobacteriota</taxon>
        <taxon>Cyanophyceae</taxon>
        <taxon>Nostocales</taxon>
        <taxon>Aphanizomenonaceae</taxon>
        <taxon>Dolichospermum</taxon>
        <taxon>Dolichospermum compactum</taxon>
    </lineage>
</organism>
<protein>
    <recommendedName>
        <fullName evidence="4">Replication protein RepU</fullName>
    </recommendedName>
</protein>
<keyword evidence="1" id="KW-0812">Transmembrane</keyword>
<dbReference type="KEGG" id="dcm:NIES806_15510"/>
<gene>
    <name evidence="2" type="ORF">NIES806_15510</name>
</gene>
<keyword evidence="1" id="KW-0472">Membrane</keyword>
<evidence type="ECO:0000313" key="2">
    <source>
        <dbReference type="EMBL" id="BAZ85348.1"/>
    </source>
</evidence>
<evidence type="ECO:0008006" key="4">
    <source>
        <dbReference type="Google" id="ProtNLM"/>
    </source>
</evidence>
<dbReference type="RefSeq" id="WP_096665912.1">
    <property type="nucleotide sequence ID" value="NZ_AP018316.1"/>
</dbReference>
<name>A0A1Z4V1H6_9CYAN</name>
<keyword evidence="1" id="KW-1133">Transmembrane helix</keyword>
<keyword evidence="3" id="KW-1185">Reference proteome</keyword>
<dbReference type="Gene3D" id="1.20.120.20">
    <property type="entry name" value="Apolipoprotein"/>
    <property type="match status" value="1"/>
</dbReference>
<dbReference type="OrthoDB" id="471184at2"/>
<sequence>MTTNPPTLTYTLEEILSRLDQKIEKQFAEVNQKMDRQFTEVNQKMDRQFTEVNQKMDRQFAEVNQKMDRQFAEVNQKFTEVNKKLETIDGRLNKLEIGQAELSGEIKTLEEKVSGIDKRLDNQEFINRGVLVAVIIALISGVVKLFGFFPNSKI</sequence>
<feature type="transmembrane region" description="Helical" evidence="1">
    <location>
        <begin position="129"/>
        <end position="149"/>
    </location>
</feature>
<dbReference type="Proteomes" id="UP000218702">
    <property type="component" value="Chromosome"/>
</dbReference>
<dbReference type="SUPFAM" id="SSF47162">
    <property type="entry name" value="Apolipoprotein"/>
    <property type="match status" value="1"/>
</dbReference>
<dbReference type="AlphaFoldDB" id="A0A1Z4V1H6"/>
<evidence type="ECO:0000313" key="3">
    <source>
        <dbReference type="Proteomes" id="UP000218702"/>
    </source>
</evidence>
<evidence type="ECO:0000256" key="1">
    <source>
        <dbReference type="SAM" id="Phobius"/>
    </source>
</evidence>
<reference evidence="2 3" key="1">
    <citation type="submission" date="2017-06" db="EMBL/GenBank/DDBJ databases">
        <title>Genome sequencing of cyanobaciteial culture collection at National Institute for Environmental Studies (NIES).</title>
        <authorList>
            <person name="Hirose Y."/>
            <person name="Shimura Y."/>
            <person name="Fujisawa T."/>
            <person name="Nakamura Y."/>
            <person name="Kawachi M."/>
        </authorList>
    </citation>
    <scope>NUCLEOTIDE SEQUENCE [LARGE SCALE GENOMIC DNA]</scope>
    <source>
        <strain evidence="2 3">NIES-806</strain>
    </source>
</reference>
<proteinExistence type="predicted"/>
<accession>A0A1Z4V1H6</accession>